<dbReference type="SUPFAM" id="SSF51430">
    <property type="entry name" value="NAD(P)-linked oxidoreductase"/>
    <property type="match status" value="1"/>
</dbReference>
<dbReference type="AlphaFoldDB" id="A0A8W8LTP6"/>
<dbReference type="Pfam" id="PF00248">
    <property type="entry name" value="Aldo_ket_red"/>
    <property type="match status" value="1"/>
</dbReference>
<evidence type="ECO:0000313" key="4">
    <source>
        <dbReference type="Proteomes" id="UP000005408"/>
    </source>
</evidence>
<accession>A0A8W8LTP6</accession>
<evidence type="ECO:0000259" key="2">
    <source>
        <dbReference type="Pfam" id="PF00248"/>
    </source>
</evidence>
<protein>
    <recommendedName>
        <fullName evidence="2">NADP-dependent oxidoreductase domain-containing protein</fullName>
    </recommendedName>
</protein>
<name>A0A8W8LTP6_MAGGI</name>
<keyword evidence="1" id="KW-0812">Transmembrane</keyword>
<reference evidence="3" key="1">
    <citation type="submission" date="2022-08" db="UniProtKB">
        <authorList>
            <consortium name="EnsemblMetazoa"/>
        </authorList>
    </citation>
    <scope>IDENTIFICATION</scope>
    <source>
        <strain evidence="3">05x7-T-G4-1.051#20</strain>
    </source>
</reference>
<dbReference type="PANTHER" id="PTHR11732">
    <property type="entry name" value="ALDO/KETO REDUCTASE"/>
    <property type="match status" value="1"/>
</dbReference>
<keyword evidence="1" id="KW-1133">Transmembrane helix</keyword>
<proteinExistence type="predicted"/>
<evidence type="ECO:0000256" key="1">
    <source>
        <dbReference type="SAM" id="Phobius"/>
    </source>
</evidence>
<dbReference type="GO" id="GO:0016491">
    <property type="term" value="F:oxidoreductase activity"/>
    <property type="evidence" value="ECO:0007669"/>
    <property type="project" value="InterPro"/>
</dbReference>
<dbReference type="InterPro" id="IPR023210">
    <property type="entry name" value="NADP_OxRdtase_dom"/>
</dbReference>
<keyword evidence="4" id="KW-1185">Reference proteome</keyword>
<dbReference type="InterPro" id="IPR018170">
    <property type="entry name" value="Aldo/ket_reductase_CS"/>
</dbReference>
<feature type="transmembrane region" description="Helical" evidence="1">
    <location>
        <begin position="116"/>
        <end position="136"/>
    </location>
</feature>
<dbReference type="InterPro" id="IPR020471">
    <property type="entry name" value="AKR"/>
</dbReference>
<keyword evidence="1" id="KW-0472">Membrane</keyword>
<dbReference type="PROSITE" id="PS00063">
    <property type="entry name" value="ALDOKETO_REDUCTASE_3"/>
    <property type="match status" value="1"/>
</dbReference>
<dbReference type="Proteomes" id="UP000005408">
    <property type="component" value="Unassembled WGS sequence"/>
</dbReference>
<dbReference type="InterPro" id="IPR036812">
    <property type="entry name" value="NAD(P)_OxRdtase_dom_sf"/>
</dbReference>
<sequence>MTHMLGKRSIGMSLKKLRLDYLDLYLNHFPNFGLVAVEEHVNLGLTKSIAVSNFSIPQIERTCKIAKHKLVPDQVLLRNLLQRGNIVIPKSVSPDRIRSNIQVVVLPAVKVVMAEMMLVVMILLVIVSAVQGYYGLLAEK</sequence>
<organism evidence="3 4">
    <name type="scientific">Magallana gigas</name>
    <name type="common">Pacific oyster</name>
    <name type="synonym">Crassostrea gigas</name>
    <dbReference type="NCBI Taxonomy" id="29159"/>
    <lineage>
        <taxon>Eukaryota</taxon>
        <taxon>Metazoa</taxon>
        <taxon>Spiralia</taxon>
        <taxon>Lophotrochozoa</taxon>
        <taxon>Mollusca</taxon>
        <taxon>Bivalvia</taxon>
        <taxon>Autobranchia</taxon>
        <taxon>Pteriomorphia</taxon>
        <taxon>Ostreida</taxon>
        <taxon>Ostreoidea</taxon>
        <taxon>Ostreidae</taxon>
        <taxon>Magallana</taxon>
    </lineage>
</organism>
<dbReference type="EnsemblMetazoa" id="G29661.1">
    <property type="protein sequence ID" value="G29661.1:cds"/>
    <property type="gene ID" value="G29661"/>
</dbReference>
<dbReference type="Gene3D" id="3.20.20.100">
    <property type="entry name" value="NADP-dependent oxidoreductase domain"/>
    <property type="match status" value="2"/>
</dbReference>
<feature type="domain" description="NADP-dependent oxidoreductase" evidence="2">
    <location>
        <begin position="8"/>
        <end position="62"/>
    </location>
</feature>
<evidence type="ECO:0000313" key="3">
    <source>
        <dbReference type="EnsemblMetazoa" id="G29661.1:cds"/>
    </source>
</evidence>